<reference evidence="1 2" key="2">
    <citation type="submission" date="2018-05" db="EMBL/GenBank/DDBJ databases">
        <authorList>
            <person name="Lanie J.A."/>
            <person name="Ng W.-L."/>
            <person name="Kazmierczak K.M."/>
            <person name="Andrzejewski T.M."/>
            <person name="Davidsen T.M."/>
            <person name="Wayne K.J."/>
            <person name="Tettelin H."/>
            <person name="Glass J.I."/>
            <person name="Rusch D."/>
            <person name="Podicherti R."/>
            <person name="Tsui H.-C.T."/>
            <person name="Winkler M.E."/>
        </authorList>
    </citation>
    <scope>NUCLEOTIDE SEQUENCE [LARGE SCALE GENOMIC DNA]</scope>
    <source>
        <strain evidence="1 2">C305</strain>
    </source>
</reference>
<keyword evidence="2" id="KW-1185">Reference proteome</keyword>
<gene>
    <name evidence="1" type="ORF">DIT68_05750</name>
</gene>
<proteinExistence type="predicted"/>
<evidence type="ECO:0008006" key="3">
    <source>
        <dbReference type="Google" id="ProtNLM"/>
    </source>
</evidence>
<dbReference type="RefSeq" id="WP_158276116.1">
    <property type="nucleotide sequence ID" value="NZ_QFRJ01000003.1"/>
</dbReference>
<reference evidence="1 2" key="1">
    <citation type="submission" date="2018-05" db="EMBL/GenBank/DDBJ databases">
        <title>Brumimicrobium oceani sp. nov., isolated from coastal sediment.</title>
        <authorList>
            <person name="Kou Y."/>
        </authorList>
    </citation>
    <scope>NUCLEOTIDE SEQUENCE [LARGE SCALE GENOMIC DNA]</scope>
    <source>
        <strain evidence="1 2">C305</strain>
    </source>
</reference>
<name>A0A2U2XE29_9FLAO</name>
<sequence length="329" mass="36884">MGIFFICIFPIYSQIGGATNGNFNIDVAEKEAHFDSIRAYRLSQGDSSMKGTGYTDFLRWKEYWGLYMPTTGNYQHALEIYKKNEDFQKQLHLNTLSSSGNNALIVNPVNWHELGPYNLSQIYTETDDNTSVWKQVHQNNTGNIKSGAHVGKVRKLYQHPTNADIIYALGGDVEHCGGGVFVSTDKGYNWKVFGTDQIHEPKITSLAVKPIGEQPAASMEYIFITLATGAVYRTADNGNTWVECGYNGVNAFPYNGSQINNDPYSLPYDFTTFNFSWTSRNHSNELVMTKKNSSSGVSSRLVVAREGGLYYSDNHNASFIVLPIFRTTY</sequence>
<accession>A0A2U2XE29</accession>
<dbReference type="Proteomes" id="UP000245370">
    <property type="component" value="Unassembled WGS sequence"/>
</dbReference>
<dbReference type="AlphaFoldDB" id="A0A2U2XE29"/>
<protein>
    <recommendedName>
        <fullName evidence="3">Glycosyl hydrolase</fullName>
    </recommendedName>
</protein>
<evidence type="ECO:0000313" key="2">
    <source>
        <dbReference type="Proteomes" id="UP000245370"/>
    </source>
</evidence>
<dbReference type="OrthoDB" id="9757947at2"/>
<dbReference type="InterPro" id="IPR015943">
    <property type="entry name" value="WD40/YVTN_repeat-like_dom_sf"/>
</dbReference>
<comment type="caution">
    <text evidence="1">The sequence shown here is derived from an EMBL/GenBank/DDBJ whole genome shotgun (WGS) entry which is preliminary data.</text>
</comment>
<evidence type="ECO:0000313" key="1">
    <source>
        <dbReference type="EMBL" id="PWH86059.1"/>
    </source>
</evidence>
<dbReference type="Gene3D" id="2.130.10.10">
    <property type="entry name" value="YVTN repeat-like/Quinoprotein amine dehydrogenase"/>
    <property type="match status" value="1"/>
</dbReference>
<organism evidence="1 2">
    <name type="scientific">Brumimicrobium oceani</name>
    <dbReference type="NCBI Taxonomy" id="2100725"/>
    <lineage>
        <taxon>Bacteria</taxon>
        <taxon>Pseudomonadati</taxon>
        <taxon>Bacteroidota</taxon>
        <taxon>Flavobacteriia</taxon>
        <taxon>Flavobacteriales</taxon>
        <taxon>Crocinitomicaceae</taxon>
        <taxon>Brumimicrobium</taxon>
    </lineage>
</organism>
<dbReference type="SUPFAM" id="SSF110296">
    <property type="entry name" value="Oligoxyloglucan reducing end-specific cellobiohydrolase"/>
    <property type="match status" value="1"/>
</dbReference>
<dbReference type="EMBL" id="QFRJ01000003">
    <property type="protein sequence ID" value="PWH86059.1"/>
    <property type="molecule type" value="Genomic_DNA"/>
</dbReference>